<protein>
    <recommendedName>
        <fullName evidence="10">Protein kinase domain-containing protein</fullName>
    </recommendedName>
</protein>
<keyword evidence="1 7" id="KW-0723">Serine/threonine-protein kinase</keyword>
<keyword evidence="5 6" id="KW-0067">ATP-binding</keyword>
<evidence type="ECO:0000256" key="8">
    <source>
        <dbReference type="SAM" id="MobiDB-lite"/>
    </source>
</evidence>
<dbReference type="EMBL" id="JAJJMB010014022">
    <property type="protein sequence ID" value="KAI3863752.1"/>
    <property type="molecule type" value="Genomic_DNA"/>
</dbReference>
<dbReference type="Proteomes" id="UP001202328">
    <property type="component" value="Unassembled WGS sequence"/>
</dbReference>
<dbReference type="InterPro" id="IPR017441">
    <property type="entry name" value="Protein_kinase_ATP_BS"/>
</dbReference>
<dbReference type="Pfam" id="PF07714">
    <property type="entry name" value="PK_Tyr_Ser-Thr"/>
    <property type="match status" value="1"/>
</dbReference>
<evidence type="ECO:0000256" key="6">
    <source>
        <dbReference type="PROSITE-ProRule" id="PRU10141"/>
    </source>
</evidence>
<dbReference type="SUPFAM" id="SSF56112">
    <property type="entry name" value="Protein kinase-like (PK-like)"/>
    <property type="match status" value="1"/>
</dbReference>
<reference evidence="11" key="1">
    <citation type="submission" date="2022-04" db="EMBL/GenBank/DDBJ databases">
        <title>A functionally conserved STORR gene fusion in Papaver species that diverged 16.8 million years ago.</title>
        <authorList>
            <person name="Catania T."/>
        </authorList>
    </citation>
    <scope>NUCLEOTIDE SEQUENCE</scope>
    <source>
        <strain evidence="11">S-188037</strain>
    </source>
</reference>
<dbReference type="InterPro" id="IPR008271">
    <property type="entry name" value="Ser/Thr_kinase_AS"/>
</dbReference>
<name>A0AAD4X825_9MAGN</name>
<dbReference type="PROSITE" id="PS00108">
    <property type="entry name" value="PROTEIN_KINASE_ST"/>
    <property type="match status" value="1"/>
</dbReference>
<dbReference type="GO" id="GO:0005524">
    <property type="term" value="F:ATP binding"/>
    <property type="evidence" value="ECO:0007669"/>
    <property type="project" value="UniProtKB-UniRule"/>
</dbReference>
<dbReference type="PANTHER" id="PTHR47989:SF2">
    <property type="entry name" value="SERINE_THREONINE-PROTEIN KINASE PBL7-RELATED"/>
    <property type="match status" value="1"/>
</dbReference>
<keyword evidence="9" id="KW-0812">Transmembrane</keyword>
<feature type="transmembrane region" description="Helical" evidence="9">
    <location>
        <begin position="53"/>
        <end position="75"/>
    </location>
</feature>
<keyword evidence="4" id="KW-0418">Kinase</keyword>
<comment type="similarity">
    <text evidence="7">Belongs to the protein kinase superfamily.</text>
</comment>
<keyword evidence="9" id="KW-1133">Transmembrane helix</keyword>
<evidence type="ECO:0000256" key="9">
    <source>
        <dbReference type="SAM" id="Phobius"/>
    </source>
</evidence>
<accession>A0AAD4X825</accession>
<feature type="binding site" evidence="6">
    <location>
        <position position="182"/>
    </location>
    <ligand>
        <name>ATP</name>
        <dbReference type="ChEBI" id="CHEBI:30616"/>
    </ligand>
</feature>
<sequence>METPGSTRNKSDEAHSHHHRYRRYHHHQIPHHQYLRSPPQQANNNHGLNALNFIIILSLISIFLLFAVVLVIFLLRKVKSTENNEDNINKNKNTEERLRKISTDSTSILFGASPDVKNKCFYGGALSKIPSSTRLAGIQVFTYREIELATNSFCEENIIGNGRFGVVYKGILSDGSVVAVKKLSVEGKQGGDREFRFQVDLFSKLHSSYIVGLLGYCADQNHRVLVSEFISNGSLQEHLHSSNKLHQPLNWGTRLRIALDCARALEFLHEYAVPSIIHRDFKCSNIVLDHNFRAKVSDLGLAKTVSGKINGEILMQVSGTNTGYLAPEYTSTGQLSTKSDVYSYGVVLLELITGRKPIDTDSPPGEHILVSWALPRLTNREKVVEMVDPALQGQFSKKELIQIAAIAAVCVQQEADYRPLMTDVVQSLIPLVKNHSTSFPSNRFHSRTVSPSS</sequence>
<evidence type="ECO:0000256" key="4">
    <source>
        <dbReference type="ARBA" id="ARBA00022777"/>
    </source>
</evidence>
<feature type="compositionally biased region" description="Basic residues" evidence="8">
    <location>
        <begin position="16"/>
        <end position="34"/>
    </location>
</feature>
<gene>
    <name evidence="11" type="ORF">MKW98_031344</name>
</gene>
<dbReference type="Gene3D" id="3.30.200.20">
    <property type="entry name" value="Phosphorylase Kinase, domain 1"/>
    <property type="match status" value="1"/>
</dbReference>
<dbReference type="PROSITE" id="PS50011">
    <property type="entry name" value="PROTEIN_KINASE_DOM"/>
    <property type="match status" value="1"/>
</dbReference>
<evidence type="ECO:0000256" key="7">
    <source>
        <dbReference type="RuleBase" id="RU000304"/>
    </source>
</evidence>
<evidence type="ECO:0000313" key="12">
    <source>
        <dbReference type="Proteomes" id="UP001202328"/>
    </source>
</evidence>
<dbReference type="InterPro" id="IPR000719">
    <property type="entry name" value="Prot_kinase_dom"/>
</dbReference>
<dbReference type="FunFam" id="3.30.200.20:FF:000015">
    <property type="entry name" value="Somatic embryogenesis receptor kinase 1"/>
    <property type="match status" value="1"/>
</dbReference>
<dbReference type="FunFam" id="1.10.510.10:FF:000051">
    <property type="entry name" value="Receptor-like serine/threonine-protein kinase ALE2"/>
    <property type="match status" value="1"/>
</dbReference>
<keyword evidence="9" id="KW-0472">Membrane</keyword>
<comment type="caution">
    <text evidence="11">The sequence shown here is derived from an EMBL/GenBank/DDBJ whole genome shotgun (WGS) entry which is preliminary data.</text>
</comment>
<feature type="domain" description="Protein kinase" evidence="10">
    <location>
        <begin position="153"/>
        <end position="432"/>
    </location>
</feature>
<evidence type="ECO:0000256" key="3">
    <source>
        <dbReference type="ARBA" id="ARBA00022741"/>
    </source>
</evidence>
<evidence type="ECO:0000313" key="11">
    <source>
        <dbReference type="EMBL" id="KAI3863752.1"/>
    </source>
</evidence>
<evidence type="ECO:0000256" key="2">
    <source>
        <dbReference type="ARBA" id="ARBA00022679"/>
    </source>
</evidence>
<keyword evidence="2" id="KW-0808">Transferase</keyword>
<dbReference type="AlphaFoldDB" id="A0AAD4X825"/>
<dbReference type="InterPro" id="IPR001245">
    <property type="entry name" value="Ser-Thr/Tyr_kinase_cat_dom"/>
</dbReference>
<organism evidence="11 12">
    <name type="scientific">Papaver atlanticum</name>
    <dbReference type="NCBI Taxonomy" id="357466"/>
    <lineage>
        <taxon>Eukaryota</taxon>
        <taxon>Viridiplantae</taxon>
        <taxon>Streptophyta</taxon>
        <taxon>Embryophyta</taxon>
        <taxon>Tracheophyta</taxon>
        <taxon>Spermatophyta</taxon>
        <taxon>Magnoliopsida</taxon>
        <taxon>Ranunculales</taxon>
        <taxon>Papaveraceae</taxon>
        <taxon>Papaveroideae</taxon>
        <taxon>Papaver</taxon>
    </lineage>
</organism>
<keyword evidence="12" id="KW-1185">Reference proteome</keyword>
<proteinExistence type="inferred from homology"/>
<dbReference type="GO" id="GO:0004674">
    <property type="term" value="F:protein serine/threonine kinase activity"/>
    <property type="evidence" value="ECO:0007669"/>
    <property type="project" value="UniProtKB-KW"/>
</dbReference>
<evidence type="ECO:0000256" key="1">
    <source>
        <dbReference type="ARBA" id="ARBA00022527"/>
    </source>
</evidence>
<evidence type="ECO:0000259" key="10">
    <source>
        <dbReference type="PROSITE" id="PS50011"/>
    </source>
</evidence>
<dbReference type="PROSITE" id="PS00107">
    <property type="entry name" value="PROTEIN_KINASE_ATP"/>
    <property type="match status" value="1"/>
</dbReference>
<dbReference type="PANTHER" id="PTHR47989">
    <property type="entry name" value="OS01G0750732 PROTEIN"/>
    <property type="match status" value="1"/>
</dbReference>
<keyword evidence="3 6" id="KW-0547">Nucleotide-binding</keyword>
<evidence type="ECO:0000256" key="5">
    <source>
        <dbReference type="ARBA" id="ARBA00022840"/>
    </source>
</evidence>
<feature type="region of interest" description="Disordered" evidence="8">
    <location>
        <begin position="1"/>
        <end position="41"/>
    </location>
</feature>
<dbReference type="Gene3D" id="1.10.510.10">
    <property type="entry name" value="Transferase(Phosphotransferase) domain 1"/>
    <property type="match status" value="1"/>
</dbReference>
<dbReference type="InterPro" id="IPR011009">
    <property type="entry name" value="Kinase-like_dom_sf"/>
</dbReference>